<proteinExistence type="predicted"/>
<accession>A0AAV2ZXS4</accession>
<dbReference type="AlphaFoldDB" id="A0AAV2ZXS4"/>
<name>A0AAV2ZXS4_PYXAD</name>
<organism evidence="1 2">
    <name type="scientific">Pyxicephalus adspersus</name>
    <name type="common">African bullfrog</name>
    <dbReference type="NCBI Taxonomy" id="30357"/>
    <lineage>
        <taxon>Eukaryota</taxon>
        <taxon>Metazoa</taxon>
        <taxon>Chordata</taxon>
        <taxon>Craniata</taxon>
        <taxon>Vertebrata</taxon>
        <taxon>Euteleostomi</taxon>
        <taxon>Amphibia</taxon>
        <taxon>Batrachia</taxon>
        <taxon>Anura</taxon>
        <taxon>Neobatrachia</taxon>
        <taxon>Ranoidea</taxon>
        <taxon>Pyxicephalidae</taxon>
        <taxon>Pyxicephalinae</taxon>
        <taxon>Pyxicephalus</taxon>
    </lineage>
</organism>
<sequence length="93" mass="10276">MFPPPGSIEDEMGTVVTGRTKHHSATRGAACCATLHFLPHLDYCNIPRVLCNAQRTPVTDPGHVSFSLMADICTFFVCLSLNHCKYKCQQLSH</sequence>
<dbReference type="EMBL" id="DYDO01000012">
    <property type="protein sequence ID" value="DBA14813.1"/>
    <property type="molecule type" value="Genomic_DNA"/>
</dbReference>
<evidence type="ECO:0000313" key="1">
    <source>
        <dbReference type="EMBL" id="DBA14813.1"/>
    </source>
</evidence>
<evidence type="ECO:0000313" key="2">
    <source>
        <dbReference type="Proteomes" id="UP001181693"/>
    </source>
</evidence>
<keyword evidence="2" id="KW-1185">Reference proteome</keyword>
<reference evidence="1" key="1">
    <citation type="thesis" date="2020" institute="ProQuest LLC" country="789 East Eisenhower Parkway, Ann Arbor, MI, USA">
        <title>Comparative Genomics and Chromosome Evolution.</title>
        <authorList>
            <person name="Mudd A.B."/>
        </authorList>
    </citation>
    <scope>NUCLEOTIDE SEQUENCE</scope>
    <source>
        <strain evidence="1">1538</strain>
        <tissue evidence="1">Blood</tissue>
    </source>
</reference>
<dbReference type="Proteomes" id="UP001181693">
    <property type="component" value="Unassembled WGS sequence"/>
</dbReference>
<gene>
    <name evidence="1" type="ORF">GDO54_004098</name>
</gene>
<comment type="caution">
    <text evidence="1">The sequence shown here is derived from an EMBL/GenBank/DDBJ whole genome shotgun (WGS) entry which is preliminary data.</text>
</comment>
<protein>
    <submittedName>
        <fullName evidence="1">Uncharacterized protein</fullName>
    </submittedName>
</protein>